<proteinExistence type="predicted"/>
<accession>A0A1M5AK81</accession>
<dbReference type="EMBL" id="FQUW01000022">
    <property type="protein sequence ID" value="SHF30688.1"/>
    <property type="molecule type" value="Genomic_DNA"/>
</dbReference>
<sequence>MINLAELGIYKVRLPLPFKLDHVNCYAIRGGQGWCIVDAGLNYGPAREAWLDFMKSQGIKPGDVTGIYLTHYHPDHYGAAGWLQELTGAPVYMSSLDAAMVTKVWMRSRQDREVIGSMFRENGVPAELTELIMAGLDEMLALVRPHPRLTVVDDGQEVGLGDYRWQVVLTPGHSDGHICFYLEGHGLLLSGDHLLPGISSNISLWPYAHPDPLDNFLTSLEKSAGLNIQMALPAHGECFSNVRERVGELQLHHRERLQLVKRVAAGGATAYQVCRKVFGDRLSLHEIRFAMTETLAHLVYLKKRGELQVRKSGDVYIYAA</sequence>
<dbReference type="InterPro" id="IPR048933">
    <property type="entry name" value="B_lactamase-like_C"/>
</dbReference>
<dbReference type="Proteomes" id="UP000184196">
    <property type="component" value="Unassembled WGS sequence"/>
</dbReference>
<dbReference type="Pfam" id="PF00753">
    <property type="entry name" value="Lactamase_B"/>
    <property type="match status" value="1"/>
</dbReference>
<keyword evidence="3" id="KW-1185">Reference proteome</keyword>
<dbReference type="SMART" id="SM00849">
    <property type="entry name" value="Lactamase_B"/>
    <property type="match status" value="1"/>
</dbReference>
<dbReference type="InterPro" id="IPR050662">
    <property type="entry name" value="Sec-metab_biosynth-thioest"/>
</dbReference>
<dbReference type="InterPro" id="IPR036388">
    <property type="entry name" value="WH-like_DNA-bd_sf"/>
</dbReference>
<protein>
    <submittedName>
        <fullName evidence="2">Glyoxylase, beta-lactamase superfamily II</fullName>
    </submittedName>
</protein>
<dbReference type="Pfam" id="PF21221">
    <property type="entry name" value="B_lactamase-like_C"/>
    <property type="match status" value="1"/>
</dbReference>
<dbReference type="PANTHER" id="PTHR23131:SF4">
    <property type="entry name" value="METALLO-BETA-LACTAMASE SUPERFAMILY POTEIN"/>
    <property type="match status" value="1"/>
</dbReference>
<dbReference type="AlphaFoldDB" id="A0A1M5AK81"/>
<dbReference type="Gene3D" id="3.60.15.10">
    <property type="entry name" value="Ribonuclease Z/Hydroxyacylglutathione hydrolase-like"/>
    <property type="match status" value="1"/>
</dbReference>
<dbReference type="PANTHER" id="PTHR23131">
    <property type="entry name" value="ENDORIBONUCLEASE LACTB2"/>
    <property type="match status" value="1"/>
</dbReference>
<evidence type="ECO:0000313" key="2">
    <source>
        <dbReference type="EMBL" id="SHF30688.1"/>
    </source>
</evidence>
<dbReference type="CDD" id="cd07725">
    <property type="entry name" value="TTHA1429-like_MBL-fold"/>
    <property type="match status" value="1"/>
</dbReference>
<name>A0A1M5AK81_9FIRM</name>
<gene>
    <name evidence="2" type="ORF">SAMN02745218_01928</name>
</gene>
<evidence type="ECO:0000259" key="1">
    <source>
        <dbReference type="SMART" id="SM00849"/>
    </source>
</evidence>
<evidence type="ECO:0000313" key="3">
    <source>
        <dbReference type="Proteomes" id="UP000184196"/>
    </source>
</evidence>
<reference evidence="3" key="1">
    <citation type="submission" date="2016-11" db="EMBL/GenBank/DDBJ databases">
        <authorList>
            <person name="Varghese N."/>
            <person name="Submissions S."/>
        </authorList>
    </citation>
    <scope>NUCLEOTIDE SEQUENCE [LARGE SCALE GENOMIC DNA]</scope>
    <source>
        <strain evidence="3">DSM 11792</strain>
    </source>
</reference>
<feature type="domain" description="Metallo-beta-lactamase" evidence="1">
    <location>
        <begin position="22"/>
        <end position="235"/>
    </location>
</feature>
<dbReference type="SUPFAM" id="SSF56281">
    <property type="entry name" value="Metallo-hydrolase/oxidoreductase"/>
    <property type="match status" value="1"/>
</dbReference>
<organism evidence="2 3">
    <name type="scientific">Desulfofundulus australicus DSM 11792</name>
    <dbReference type="NCBI Taxonomy" id="1121425"/>
    <lineage>
        <taxon>Bacteria</taxon>
        <taxon>Bacillati</taxon>
        <taxon>Bacillota</taxon>
        <taxon>Clostridia</taxon>
        <taxon>Eubacteriales</taxon>
        <taxon>Peptococcaceae</taxon>
        <taxon>Desulfofundulus</taxon>
    </lineage>
</organism>
<dbReference type="InterPro" id="IPR036866">
    <property type="entry name" value="RibonucZ/Hydroxyglut_hydro"/>
</dbReference>
<dbReference type="OrthoDB" id="9761531at2"/>
<dbReference type="RefSeq" id="WP_073165573.1">
    <property type="nucleotide sequence ID" value="NZ_FQUW01000022.1"/>
</dbReference>
<dbReference type="Gene3D" id="1.10.10.10">
    <property type="entry name" value="Winged helix-like DNA-binding domain superfamily/Winged helix DNA-binding domain"/>
    <property type="match status" value="1"/>
</dbReference>
<dbReference type="InterPro" id="IPR001279">
    <property type="entry name" value="Metallo-B-lactamas"/>
</dbReference>